<keyword evidence="1" id="KW-0479">Metal-binding</keyword>
<dbReference type="SMART" id="SM00575">
    <property type="entry name" value="ZnF_PMZ"/>
    <property type="match status" value="1"/>
</dbReference>
<dbReference type="Gene3D" id="3.10.20.90">
    <property type="entry name" value="Phosphatidylinositol 3-kinase Catalytic Subunit, Chain A, domain 1"/>
    <property type="match status" value="1"/>
</dbReference>
<evidence type="ECO:0000313" key="6">
    <source>
        <dbReference type="Proteomes" id="UP001515500"/>
    </source>
</evidence>
<evidence type="ECO:0000256" key="2">
    <source>
        <dbReference type="ARBA" id="ARBA00022771"/>
    </source>
</evidence>
<dbReference type="PANTHER" id="PTHR31973">
    <property type="entry name" value="POLYPROTEIN, PUTATIVE-RELATED"/>
    <property type="match status" value="1"/>
</dbReference>
<dbReference type="GeneID" id="120261432"/>
<dbReference type="RefSeq" id="XP_039125253.1">
    <property type="nucleotide sequence ID" value="XM_039269319.1"/>
</dbReference>
<accession>A0AB40BFC0</accession>
<evidence type="ECO:0000256" key="4">
    <source>
        <dbReference type="PROSITE-ProRule" id="PRU00325"/>
    </source>
</evidence>
<feature type="domain" description="SWIM-type" evidence="5">
    <location>
        <begin position="679"/>
        <end position="711"/>
    </location>
</feature>
<dbReference type="PROSITE" id="PS50966">
    <property type="entry name" value="ZF_SWIM"/>
    <property type="match status" value="1"/>
</dbReference>
<dbReference type="SUPFAM" id="SSF54277">
    <property type="entry name" value="CAD &amp; PB1 domains"/>
    <property type="match status" value="1"/>
</dbReference>
<evidence type="ECO:0000313" key="7">
    <source>
        <dbReference type="RefSeq" id="XP_039125253.1"/>
    </source>
</evidence>
<dbReference type="AlphaFoldDB" id="A0AB40BFC0"/>
<dbReference type="InterPro" id="IPR004332">
    <property type="entry name" value="Transposase_MuDR"/>
</dbReference>
<dbReference type="InterPro" id="IPR007527">
    <property type="entry name" value="Znf_SWIM"/>
</dbReference>
<dbReference type="SMART" id="SM00666">
    <property type="entry name" value="PB1"/>
    <property type="match status" value="1"/>
</dbReference>
<dbReference type="InterPro" id="IPR018289">
    <property type="entry name" value="MULE_transposase_dom"/>
</dbReference>
<dbReference type="InterPro" id="IPR006564">
    <property type="entry name" value="Znf_PMZ"/>
</dbReference>
<name>A0AB40BFC0_DIOCR</name>
<evidence type="ECO:0000259" key="5">
    <source>
        <dbReference type="PROSITE" id="PS50966"/>
    </source>
</evidence>
<keyword evidence="2 4" id="KW-0863">Zinc-finger</keyword>
<keyword evidence="6" id="KW-1185">Reference proteome</keyword>
<proteinExistence type="predicted"/>
<organism evidence="6 7">
    <name type="scientific">Dioscorea cayennensis subsp. rotundata</name>
    <name type="common">White Guinea yam</name>
    <name type="synonym">Dioscorea rotundata</name>
    <dbReference type="NCBI Taxonomy" id="55577"/>
    <lineage>
        <taxon>Eukaryota</taxon>
        <taxon>Viridiplantae</taxon>
        <taxon>Streptophyta</taxon>
        <taxon>Embryophyta</taxon>
        <taxon>Tracheophyta</taxon>
        <taxon>Spermatophyta</taxon>
        <taxon>Magnoliopsida</taxon>
        <taxon>Liliopsida</taxon>
        <taxon>Dioscoreales</taxon>
        <taxon>Dioscoreaceae</taxon>
        <taxon>Dioscorea</taxon>
    </lineage>
</organism>
<sequence length="798" mass="89876">MVGGNMVIICQYGGEFVTNSDGNLNYNNGEAHAIDISCDVSFDELKSEITSICNIDLNGMSLKYFLPNNRRTLITISSDKDLRRMVNFNANSGPTEVFIMNKVDIRAPRSTVADSGTSVIAAAEAAHGVRRKRLTAGGRSSRGKVAESANPIAANNVAIVNVNNGMSIKVDNRPVTVGVIMENIMEPRPSIAHHMDERTNGGILAEPNIFGSLPMLDTVRPINAKTLSDTIITGVGQEFDNVRDFRAQLCKYAIGKGFAYKFIKNETSRVTARCVEENCPWRIHASESSRKQKFVIKKMNYTHTCGGGNGRGGHSRASRPWLISIIKEKLHEAPQCKPKDIVREVYEDFGVTVTYSQVWRGREVAQKELYNTLTEVYRQLPWFRERILETNPRSVATLMPSHDSKLCRFFLSFYASLYGFEQGCRPLLFLGRVPLKANTDCKLLVAAGIDGDDAIFPVAFSVVEDETYSSWVWFLTELRFALSTSRIITFVSDRKKGLEQAVPQVFEDNYHSYCLHHLIEDFKEELKNGPWSQQVKDALVDDFIRAAQACTPEEFNGCLQNIRNASTDLADWVITTKPENWSDALFKGSRYDHFSSNILDSLNNWIPVKHESSIVQMLDSIRGKLMEVMHSRREASGTWASTLTPSMEQKLHTELAKTHRLDVLCSSDTIYEVRGDTIYVVNTGSCECTCRRWQISGLPCIHALAALNRVGRSFYDYCSKYFTTEMYHLAYSASIQPIPDVERIYLNNNGDYYPPSNRRPPGRPRRKRINPNKTTTVIRLCSRCKMAGHNKATCEALL</sequence>
<dbReference type="Pfam" id="PF00564">
    <property type="entry name" value="PB1"/>
    <property type="match status" value="1"/>
</dbReference>
<evidence type="ECO:0000256" key="3">
    <source>
        <dbReference type="ARBA" id="ARBA00022833"/>
    </source>
</evidence>
<dbReference type="Pfam" id="PF04434">
    <property type="entry name" value="SWIM"/>
    <property type="match status" value="1"/>
</dbReference>
<keyword evidence="3" id="KW-0862">Zinc</keyword>
<protein>
    <submittedName>
        <fullName evidence="7">Uncharacterized protein LOC120261432</fullName>
    </submittedName>
</protein>
<dbReference type="Proteomes" id="UP001515500">
    <property type="component" value="Chromosome 5"/>
</dbReference>
<dbReference type="GO" id="GO:0008270">
    <property type="term" value="F:zinc ion binding"/>
    <property type="evidence" value="ECO:0007669"/>
    <property type="project" value="UniProtKB-KW"/>
</dbReference>
<dbReference type="Pfam" id="PF10551">
    <property type="entry name" value="MULE"/>
    <property type="match status" value="1"/>
</dbReference>
<gene>
    <name evidence="7" type="primary">LOC120261432</name>
</gene>
<dbReference type="InterPro" id="IPR000270">
    <property type="entry name" value="PB1_dom"/>
</dbReference>
<evidence type="ECO:0000256" key="1">
    <source>
        <dbReference type="ARBA" id="ARBA00022723"/>
    </source>
</evidence>
<dbReference type="PANTHER" id="PTHR31973:SF166">
    <property type="entry name" value="OS10G0104700 PROTEIN"/>
    <property type="match status" value="1"/>
</dbReference>
<dbReference type="Pfam" id="PF03108">
    <property type="entry name" value="DBD_Tnp_Mut"/>
    <property type="match status" value="1"/>
</dbReference>
<reference evidence="7" key="1">
    <citation type="submission" date="2025-08" db="UniProtKB">
        <authorList>
            <consortium name="RefSeq"/>
        </authorList>
    </citation>
    <scope>IDENTIFICATION</scope>
</reference>